<keyword evidence="5" id="KW-0560">Oxidoreductase</keyword>
<dbReference type="PANTHER" id="PTHR10909:SF382">
    <property type="entry name" value="ACYL-COENZYME A OXIDASE"/>
    <property type="match status" value="1"/>
</dbReference>
<organism evidence="8 9">
    <name type="scientific">Streptomyces halobius</name>
    <dbReference type="NCBI Taxonomy" id="2879846"/>
    <lineage>
        <taxon>Bacteria</taxon>
        <taxon>Bacillati</taxon>
        <taxon>Actinomycetota</taxon>
        <taxon>Actinomycetes</taxon>
        <taxon>Kitasatosporales</taxon>
        <taxon>Streptomycetaceae</taxon>
        <taxon>Streptomyces</taxon>
    </lineage>
</organism>
<dbReference type="InterPro" id="IPR002655">
    <property type="entry name" value="Acyl-CoA_oxidase_C"/>
</dbReference>
<feature type="domain" description="Acyl-CoA oxidase C-terminal" evidence="6">
    <location>
        <begin position="483"/>
        <end position="586"/>
    </location>
</feature>
<dbReference type="Proteomes" id="UP000830115">
    <property type="component" value="Chromosome"/>
</dbReference>
<sequence length="648" mass="70454">MPSKSLTPPVSQVDSATADALSKRLFDSEDFGQVHEPWRQLIATPEFRYEPGLSPQQRTALSYRRLRAVNAMLAHSTELASDAVRLAGAHEWIAAVDPTCASLISIHHNLYVGSLAEADENPLRVVDRDRIGVFLTTETGAGNDAAELQTTATWDPDSDTFELHTPHAAAQKQMPNTSPLGGGKDGVVAARLRTHDTDHGVLLFHVPITDDDGRPLPGIRIRQLPDRSGDHPLDHCLTSFDRVQLPRHALLEGDHGRLDAYGRFTSSVENPRARFLVSIRRVTAGRLAMSASSISIARTSLDIATRYAHHRYISGRPNRVPIAAHRTHSAPLISRIAQAYAMTLIHRQVLHSWAQHDEHDRAPIERDIAIIKAWNTWRAREIATECRERCGALGLFPGNGIAGLASAVDGAITAEGDNVPIMVKAGAEMLFDHEVPPAAPAVTSLNEQLTGMPELRHLLAVAEEATFARARARFCEHPRGLARWNRAGLPAVEAMNLHAAGMAGDAFIWAAEACRGPQERYLVGQLGRLFLLQQLAPHTGPLMADGHLTGDAVKTVPDAIEECIAALTPHMLTLTTAFMTPDGYLAAIPIAHPTYQQALDDPEAHWNRGTGTTQDADLPAREATPWSLLAMRAGTASPNAPHRSRSVA</sequence>
<dbReference type="Gene3D" id="1.20.140.10">
    <property type="entry name" value="Butyryl-CoA Dehydrogenase, subunit A, domain 3"/>
    <property type="match status" value="2"/>
</dbReference>
<evidence type="ECO:0000256" key="5">
    <source>
        <dbReference type="ARBA" id="ARBA00023002"/>
    </source>
</evidence>
<evidence type="ECO:0000313" key="9">
    <source>
        <dbReference type="Proteomes" id="UP000830115"/>
    </source>
</evidence>
<evidence type="ECO:0000259" key="6">
    <source>
        <dbReference type="Pfam" id="PF01756"/>
    </source>
</evidence>
<keyword evidence="3" id="KW-0285">Flavoprotein</keyword>
<dbReference type="Pfam" id="PF22924">
    <property type="entry name" value="ACOX_C_alpha1"/>
    <property type="match status" value="1"/>
</dbReference>
<dbReference type="Pfam" id="PF01756">
    <property type="entry name" value="ACOX"/>
    <property type="match status" value="1"/>
</dbReference>
<comment type="cofactor">
    <cofactor evidence="1">
        <name>FAD</name>
        <dbReference type="ChEBI" id="CHEBI:57692"/>
    </cofactor>
</comment>
<gene>
    <name evidence="8" type="ORF">K9S39_05395</name>
</gene>
<dbReference type="SUPFAM" id="SSF47203">
    <property type="entry name" value="Acyl-CoA dehydrogenase C-terminal domain-like"/>
    <property type="match status" value="2"/>
</dbReference>
<dbReference type="InterPro" id="IPR046373">
    <property type="entry name" value="Acyl-CoA_Oxase/DH_mid-dom_sf"/>
</dbReference>
<dbReference type="InterPro" id="IPR036250">
    <property type="entry name" value="AcylCo_DH-like_C"/>
</dbReference>
<accession>A0ABY4M4U6</accession>
<protein>
    <submittedName>
        <fullName evidence="8">Acyl-CoA oxidase</fullName>
    </submittedName>
</protein>
<dbReference type="Gene3D" id="2.40.110.10">
    <property type="entry name" value="Butyryl-CoA Dehydrogenase, subunit A, domain 2"/>
    <property type="match status" value="1"/>
</dbReference>
<dbReference type="EMBL" id="CP086322">
    <property type="protein sequence ID" value="UQA91390.1"/>
    <property type="molecule type" value="Genomic_DNA"/>
</dbReference>
<comment type="similarity">
    <text evidence="2">Belongs to the acyl-CoA oxidase family.</text>
</comment>
<evidence type="ECO:0000256" key="2">
    <source>
        <dbReference type="ARBA" id="ARBA00006288"/>
    </source>
</evidence>
<dbReference type="SUPFAM" id="SSF56645">
    <property type="entry name" value="Acyl-CoA dehydrogenase NM domain-like"/>
    <property type="match status" value="1"/>
</dbReference>
<evidence type="ECO:0000259" key="7">
    <source>
        <dbReference type="Pfam" id="PF22924"/>
    </source>
</evidence>
<dbReference type="InterPro" id="IPR055060">
    <property type="entry name" value="ACOX_C_alpha1"/>
</dbReference>
<keyword evidence="9" id="KW-1185">Reference proteome</keyword>
<dbReference type="InterPro" id="IPR009100">
    <property type="entry name" value="AcylCoA_DH/oxidase_NM_dom_sf"/>
</dbReference>
<evidence type="ECO:0000256" key="1">
    <source>
        <dbReference type="ARBA" id="ARBA00001974"/>
    </source>
</evidence>
<reference evidence="8" key="1">
    <citation type="submission" date="2021-10" db="EMBL/GenBank/DDBJ databases">
        <title>Streptomyces nigrumlapis sp.nov.,an antimicrobial producing actinobacterium isolated from Black Gobi rocks.</title>
        <authorList>
            <person name="Wen Y."/>
            <person name="Zhang W."/>
            <person name="Liu X.G."/>
        </authorList>
    </citation>
    <scope>NUCLEOTIDE SEQUENCE</scope>
    <source>
        <strain evidence="8">ST13-2-2</strain>
    </source>
</reference>
<evidence type="ECO:0000256" key="4">
    <source>
        <dbReference type="ARBA" id="ARBA00022827"/>
    </source>
</evidence>
<dbReference type="InterPro" id="IPR012258">
    <property type="entry name" value="Acyl-CoA_oxidase"/>
</dbReference>
<keyword evidence="4" id="KW-0274">FAD</keyword>
<proteinExistence type="inferred from homology"/>
<evidence type="ECO:0000256" key="3">
    <source>
        <dbReference type="ARBA" id="ARBA00022630"/>
    </source>
</evidence>
<dbReference type="RefSeq" id="WP_248862217.1">
    <property type="nucleotide sequence ID" value="NZ_CP086322.1"/>
</dbReference>
<evidence type="ECO:0000313" key="8">
    <source>
        <dbReference type="EMBL" id="UQA91390.1"/>
    </source>
</evidence>
<name>A0ABY4M4U6_9ACTN</name>
<feature type="domain" description="Acyl-CoA oxidase C-alpha1" evidence="7">
    <location>
        <begin position="283"/>
        <end position="424"/>
    </location>
</feature>
<dbReference type="PANTHER" id="PTHR10909">
    <property type="entry name" value="ELECTRON TRANSPORT OXIDOREDUCTASE"/>
    <property type="match status" value="1"/>
</dbReference>